<dbReference type="InterPro" id="IPR041095">
    <property type="entry name" value="EFG_II"/>
</dbReference>
<evidence type="ECO:0000256" key="3">
    <source>
        <dbReference type="ARBA" id="ARBA00022741"/>
    </source>
</evidence>
<feature type="domain" description="Tr-type G" evidence="6">
    <location>
        <begin position="7"/>
        <end position="278"/>
    </location>
</feature>
<dbReference type="PANTHER" id="PTHR43261:SF6">
    <property type="entry name" value="ELONGATION FACTOR G-LIKE PROTEIN"/>
    <property type="match status" value="1"/>
</dbReference>
<dbReference type="NCBIfam" id="NF009891">
    <property type="entry name" value="PRK13351.1-1"/>
    <property type="match status" value="1"/>
</dbReference>
<dbReference type="Gene3D" id="2.40.30.10">
    <property type="entry name" value="Translation factors"/>
    <property type="match status" value="1"/>
</dbReference>
<dbReference type="Gene3D" id="3.30.230.10">
    <property type="match status" value="1"/>
</dbReference>
<dbReference type="InterPro" id="IPR053905">
    <property type="entry name" value="EF-G-like_DII"/>
</dbReference>
<comment type="similarity">
    <text evidence="1">Belongs to the TRAFAC class translation factor GTPase superfamily. Classic translation factor GTPase family. EF-G/EF-2 subfamily.</text>
</comment>
<dbReference type="NCBIfam" id="TIGR00484">
    <property type="entry name" value="EF-G"/>
    <property type="match status" value="1"/>
</dbReference>
<evidence type="ECO:0000313" key="8">
    <source>
        <dbReference type="Proteomes" id="UP000187338"/>
    </source>
</evidence>
<dbReference type="CDD" id="cd04088">
    <property type="entry name" value="EFG_mtEFG_II"/>
    <property type="match status" value="1"/>
</dbReference>
<keyword evidence="7" id="KW-0251">Elongation factor</keyword>
<dbReference type="PRINTS" id="PR00315">
    <property type="entry name" value="ELONGATNFCT"/>
</dbReference>
<dbReference type="Pfam" id="PF00009">
    <property type="entry name" value="GTP_EFTU"/>
    <property type="match status" value="1"/>
</dbReference>
<dbReference type="GO" id="GO:0005525">
    <property type="term" value="F:GTP binding"/>
    <property type="evidence" value="ECO:0007669"/>
    <property type="project" value="UniProtKB-UniRule"/>
</dbReference>
<dbReference type="Pfam" id="PF22042">
    <property type="entry name" value="EF-G_D2"/>
    <property type="match status" value="1"/>
</dbReference>
<dbReference type="Gene3D" id="3.30.70.240">
    <property type="match status" value="1"/>
</dbReference>
<dbReference type="InterPro" id="IPR014721">
    <property type="entry name" value="Ribsml_uS5_D2-typ_fold_subgr"/>
</dbReference>
<dbReference type="GO" id="GO:0003924">
    <property type="term" value="F:GTPase activity"/>
    <property type="evidence" value="ECO:0007669"/>
    <property type="project" value="InterPro"/>
</dbReference>
<dbReference type="SUPFAM" id="SSF54980">
    <property type="entry name" value="EF-G C-terminal domain-like"/>
    <property type="match status" value="2"/>
</dbReference>
<dbReference type="SMART" id="SM00889">
    <property type="entry name" value="EFG_IV"/>
    <property type="match status" value="1"/>
</dbReference>
<dbReference type="InterPro" id="IPR000640">
    <property type="entry name" value="EFG_V-like"/>
</dbReference>
<dbReference type="InterPro" id="IPR035649">
    <property type="entry name" value="EFG_V"/>
</dbReference>
<name>A0A1L8D4Y2_9THEO</name>
<dbReference type="Pfam" id="PF00679">
    <property type="entry name" value="EFG_C"/>
    <property type="match status" value="1"/>
</dbReference>
<dbReference type="InterPro" id="IPR009022">
    <property type="entry name" value="EFG_III"/>
</dbReference>
<dbReference type="CDD" id="cd01434">
    <property type="entry name" value="EFG_mtEFG1_IV"/>
    <property type="match status" value="1"/>
</dbReference>
<evidence type="ECO:0000259" key="6">
    <source>
        <dbReference type="PROSITE" id="PS51722"/>
    </source>
</evidence>
<dbReference type="NCBIfam" id="NF009379">
    <property type="entry name" value="PRK12740.1-3"/>
    <property type="match status" value="1"/>
</dbReference>
<dbReference type="Gene3D" id="3.40.50.300">
    <property type="entry name" value="P-loop containing nucleotide triphosphate hydrolases"/>
    <property type="match status" value="1"/>
</dbReference>
<reference evidence="8" key="1">
    <citation type="submission" date="2016-12" db="EMBL/GenBank/DDBJ databases">
        <title>Draft Genome Sequences od Carboxydothermus pertinax and islandicus, Hydrogenogenic Carboxydotrophic Bacteria.</title>
        <authorList>
            <person name="Fukuyama Y."/>
            <person name="Ohmae K."/>
            <person name="Yoneda Y."/>
            <person name="Yoshida T."/>
            <person name="Sako Y."/>
        </authorList>
    </citation>
    <scope>NUCLEOTIDE SEQUENCE [LARGE SCALE GENOMIC DNA]</scope>
    <source>
        <strain evidence="8">SET</strain>
    </source>
</reference>
<dbReference type="EMBL" id="BDJL01000132">
    <property type="protein sequence ID" value="GAV26131.1"/>
    <property type="molecule type" value="Genomic_DNA"/>
</dbReference>
<keyword evidence="4" id="KW-0342">GTP-binding</keyword>
<dbReference type="Pfam" id="PF03764">
    <property type="entry name" value="EFG_IV"/>
    <property type="match status" value="1"/>
</dbReference>
<dbReference type="Pfam" id="PF14492">
    <property type="entry name" value="EFG_III"/>
    <property type="match status" value="1"/>
</dbReference>
<proteinExistence type="inferred from homology"/>
<dbReference type="FunFam" id="3.30.70.240:FF:000001">
    <property type="entry name" value="Elongation factor G"/>
    <property type="match status" value="1"/>
</dbReference>
<dbReference type="InterPro" id="IPR004540">
    <property type="entry name" value="Transl_elong_EFG/EF2"/>
</dbReference>
<dbReference type="SUPFAM" id="SSF54211">
    <property type="entry name" value="Ribosomal protein S5 domain 2-like"/>
    <property type="match status" value="1"/>
</dbReference>
<dbReference type="GO" id="GO:0032790">
    <property type="term" value="P:ribosome disassembly"/>
    <property type="evidence" value="ECO:0007669"/>
    <property type="project" value="TreeGrafter"/>
</dbReference>
<dbReference type="PANTHER" id="PTHR43261">
    <property type="entry name" value="TRANSLATION ELONGATION FACTOR G-RELATED"/>
    <property type="match status" value="1"/>
</dbReference>
<dbReference type="STRING" id="661089.ciss_20640"/>
<dbReference type="SUPFAM" id="SSF52540">
    <property type="entry name" value="P-loop containing nucleoside triphosphate hydrolases"/>
    <property type="match status" value="1"/>
</dbReference>
<dbReference type="InterPro" id="IPR005517">
    <property type="entry name" value="Transl_elong_EFG/EF2_IV"/>
</dbReference>
<dbReference type="PROSITE" id="PS51722">
    <property type="entry name" value="G_TR_2"/>
    <property type="match status" value="1"/>
</dbReference>
<dbReference type="SMART" id="SM00838">
    <property type="entry name" value="EFG_C"/>
    <property type="match status" value="1"/>
</dbReference>
<dbReference type="InterPro" id="IPR009000">
    <property type="entry name" value="Transl_B-barrel_sf"/>
</dbReference>
<keyword evidence="3" id="KW-0547">Nucleotide-binding</keyword>
<dbReference type="InterPro" id="IPR020568">
    <property type="entry name" value="Ribosomal_Su5_D2-typ_SF"/>
</dbReference>
<keyword evidence="7" id="KW-0648">Protein biosynthesis</keyword>
<evidence type="ECO:0000256" key="2">
    <source>
        <dbReference type="ARBA" id="ARBA00017872"/>
    </source>
</evidence>
<dbReference type="InterPro" id="IPR047872">
    <property type="entry name" value="EFG_IV"/>
</dbReference>
<dbReference type="NCBIfam" id="NF009381">
    <property type="entry name" value="PRK12740.1-5"/>
    <property type="match status" value="1"/>
</dbReference>
<evidence type="ECO:0000313" key="7">
    <source>
        <dbReference type="EMBL" id="GAV26131.1"/>
    </source>
</evidence>
<organism evidence="7 8">
    <name type="scientific">Carboxydothermus islandicus</name>
    <dbReference type="NCBI Taxonomy" id="661089"/>
    <lineage>
        <taxon>Bacteria</taxon>
        <taxon>Bacillati</taxon>
        <taxon>Bacillota</taxon>
        <taxon>Clostridia</taxon>
        <taxon>Thermoanaerobacterales</taxon>
        <taxon>Thermoanaerobacteraceae</taxon>
        <taxon>Carboxydothermus</taxon>
    </lineage>
</organism>
<keyword evidence="8" id="KW-1185">Reference proteome</keyword>
<evidence type="ECO:0000256" key="4">
    <source>
        <dbReference type="ARBA" id="ARBA00023134"/>
    </source>
</evidence>
<dbReference type="CDD" id="cd03713">
    <property type="entry name" value="EFG_mtEFG_C"/>
    <property type="match status" value="1"/>
</dbReference>
<evidence type="ECO:0000256" key="1">
    <source>
        <dbReference type="ARBA" id="ARBA00005870"/>
    </source>
</evidence>
<dbReference type="InterPro" id="IPR000795">
    <property type="entry name" value="T_Tr_GTP-bd_dom"/>
</dbReference>
<dbReference type="InterPro" id="IPR005225">
    <property type="entry name" value="Small_GTP-bd"/>
</dbReference>
<accession>A0A1L8D4Y2</accession>
<gene>
    <name evidence="7" type="ORF">ciss_20640</name>
</gene>
<dbReference type="AlphaFoldDB" id="A0A1L8D4Y2"/>
<dbReference type="OrthoDB" id="9804431at2"/>
<dbReference type="CDD" id="cd16262">
    <property type="entry name" value="EFG_III"/>
    <property type="match status" value="1"/>
</dbReference>
<dbReference type="FunFam" id="3.30.230.10:FF:000003">
    <property type="entry name" value="Elongation factor G"/>
    <property type="match status" value="1"/>
</dbReference>
<dbReference type="GO" id="GO:0003746">
    <property type="term" value="F:translation elongation factor activity"/>
    <property type="evidence" value="ECO:0007669"/>
    <property type="project" value="UniProtKB-UniRule"/>
</dbReference>
<dbReference type="InterPro" id="IPR035647">
    <property type="entry name" value="EFG_III/V"/>
</dbReference>
<evidence type="ECO:0000256" key="5">
    <source>
        <dbReference type="NCBIfam" id="TIGR00484"/>
    </source>
</evidence>
<dbReference type="Gene3D" id="3.30.70.870">
    <property type="entry name" value="Elongation Factor G (Translational Gtpase), domain 3"/>
    <property type="match status" value="1"/>
</dbReference>
<comment type="caution">
    <text evidence="7">The sequence shown here is derived from an EMBL/GenBank/DDBJ whole genome shotgun (WGS) entry which is preliminary data.</text>
</comment>
<dbReference type="Proteomes" id="UP000187338">
    <property type="component" value="Unassembled WGS sequence"/>
</dbReference>
<sequence>MKSYPTEFLRNIGIFAHSGAGKTSLTEALLYNTGVLKRMGRVEDGNTVSDYHPEEIKRKVTIHASLVPCEWNNHKLNFIDTPGYADFIGEVKSVLKVVEGAIFVICAASGVEIQTEVVWNLADNAGLPRFVFINKIERENANFEKTLNQIREILSAKVVPLHLPIGEGENFKGYIDVLKNKAYFFDGTNLTEGSIPAEYEDRVLEARMQLTEAAAENDDELLMMYLDGAELTPEQVAIGLKKGVQAGKIYPLFVGSATKNIGIKDLLEASCELLPPPQKSYDHPVAYVFKTLADPYVGRINFVKVLGGSLKPETVLYNFKKDKPEKIGHILFMRGKEQVQTQEVNAGDIACLIKLSETGTGDVLSLKDKPVEIEPVDYPTPNMTIAILPKSKNDEDRLSSALHRALEEDPTLKLEKNLETRQNLLSGMGELHLEIVLEAIKRKYGVEVVTEELRVPYRETIRKTVQVEGKYKKQTGGRGQYGHVWLRLEPLPDKEFEFGEEIFGGAVPKQYFPAVEKGIREALNEGVLAGYKVMNVRAVLYDGSYHPVDSSELAFKIAASQAFKKGVKEANPVILEPVMLVEVTVPEQFMGDVISDFNGKRGHVLGMETQGRWARVKAYVPYAEMLKYNIDLKAMTQARGFYTMTFSHYQEVPPKLQEEIIKKANLNKKEEE</sequence>
<dbReference type="CDD" id="cd04170">
    <property type="entry name" value="EF-G_bact"/>
    <property type="match status" value="1"/>
</dbReference>
<dbReference type="NCBIfam" id="TIGR00231">
    <property type="entry name" value="small_GTP"/>
    <property type="match status" value="1"/>
</dbReference>
<protein>
    <recommendedName>
        <fullName evidence="2 5">Elongation factor G</fullName>
    </recommendedName>
</protein>
<dbReference type="RefSeq" id="WP_075866299.1">
    <property type="nucleotide sequence ID" value="NZ_BDJL01000132.1"/>
</dbReference>
<dbReference type="InterPro" id="IPR027417">
    <property type="entry name" value="P-loop_NTPase"/>
</dbReference>
<dbReference type="SUPFAM" id="SSF50447">
    <property type="entry name" value="Translation proteins"/>
    <property type="match status" value="1"/>
</dbReference>